<dbReference type="InterPro" id="IPR007110">
    <property type="entry name" value="Ig-like_dom"/>
</dbReference>
<keyword evidence="7" id="KW-1185">Reference proteome</keyword>
<evidence type="ECO:0000256" key="4">
    <source>
        <dbReference type="SAM" id="SignalP"/>
    </source>
</evidence>
<evidence type="ECO:0000259" key="5">
    <source>
        <dbReference type="PROSITE" id="PS50835"/>
    </source>
</evidence>
<keyword evidence="1" id="KW-0391">Immunity</keyword>
<dbReference type="PROSITE" id="PS50835">
    <property type="entry name" value="IG_LIKE"/>
    <property type="match status" value="1"/>
</dbReference>
<dbReference type="InterPro" id="IPR050199">
    <property type="entry name" value="IgHV"/>
</dbReference>
<dbReference type="OrthoDB" id="6370831at2759"/>
<accession>A0A8J6BMT9</accession>
<feature type="domain" description="Ig-like" evidence="5">
    <location>
        <begin position="19"/>
        <end position="119"/>
    </location>
</feature>
<dbReference type="EMBL" id="WNTK01002500">
    <property type="protein sequence ID" value="KAG9465963.1"/>
    <property type="molecule type" value="Genomic_DNA"/>
</dbReference>
<protein>
    <recommendedName>
        <fullName evidence="5">Ig-like domain-containing protein</fullName>
    </recommendedName>
</protein>
<evidence type="ECO:0000313" key="7">
    <source>
        <dbReference type="Proteomes" id="UP000770717"/>
    </source>
</evidence>
<evidence type="ECO:0000256" key="3">
    <source>
        <dbReference type="ARBA" id="ARBA00043265"/>
    </source>
</evidence>
<gene>
    <name evidence="6" type="ORF">GDO78_017425</name>
</gene>
<dbReference type="Proteomes" id="UP000770717">
    <property type="component" value="Unassembled WGS sequence"/>
</dbReference>
<keyword evidence="2" id="KW-1064">Adaptive immunity</keyword>
<dbReference type="GO" id="GO:0005576">
    <property type="term" value="C:extracellular region"/>
    <property type="evidence" value="ECO:0007669"/>
    <property type="project" value="UniProtKB-ARBA"/>
</dbReference>
<proteinExistence type="predicted"/>
<organism evidence="6 7">
    <name type="scientific">Eleutherodactylus coqui</name>
    <name type="common">Puerto Rican coqui</name>
    <dbReference type="NCBI Taxonomy" id="57060"/>
    <lineage>
        <taxon>Eukaryota</taxon>
        <taxon>Metazoa</taxon>
        <taxon>Chordata</taxon>
        <taxon>Craniata</taxon>
        <taxon>Vertebrata</taxon>
        <taxon>Euteleostomi</taxon>
        <taxon>Amphibia</taxon>
        <taxon>Batrachia</taxon>
        <taxon>Anura</taxon>
        <taxon>Neobatrachia</taxon>
        <taxon>Hyloidea</taxon>
        <taxon>Eleutherodactylidae</taxon>
        <taxon>Eleutherodactylinae</taxon>
        <taxon>Eleutherodactylus</taxon>
        <taxon>Eleutherodactylus</taxon>
    </lineage>
</organism>
<keyword evidence="4" id="KW-0732">Signal</keyword>
<dbReference type="AlphaFoldDB" id="A0A8J6BMT9"/>
<feature type="chain" id="PRO_5035192096" description="Ig-like domain-containing protein" evidence="4">
    <location>
        <begin position="19"/>
        <end position="119"/>
    </location>
</feature>
<dbReference type="InterPro" id="IPR036179">
    <property type="entry name" value="Ig-like_dom_sf"/>
</dbReference>
<evidence type="ECO:0000313" key="6">
    <source>
        <dbReference type="EMBL" id="KAG9465963.1"/>
    </source>
</evidence>
<dbReference type="Pfam" id="PF07686">
    <property type="entry name" value="V-set"/>
    <property type="match status" value="1"/>
</dbReference>
<dbReference type="InterPro" id="IPR013106">
    <property type="entry name" value="Ig_V-set"/>
</dbReference>
<dbReference type="SUPFAM" id="SSF48726">
    <property type="entry name" value="Immunoglobulin"/>
    <property type="match status" value="1"/>
</dbReference>
<sequence length="119" mass="13789">MRTFLFISLLAQISGVQSQRLDQLSDPVVIKPGTSHKLSCQGFDYNFNRHNINWFRESSDGRLQWVGYISYDGTGTGYHDSFKGRFTISRDNSNNMAYLQMSDMKPEDTARYYCVRDSH</sequence>
<feature type="signal peptide" evidence="4">
    <location>
        <begin position="1"/>
        <end position="18"/>
    </location>
</feature>
<dbReference type="GO" id="GO:0019814">
    <property type="term" value="C:immunoglobulin complex"/>
    <property type="evidence" value="ECO:0007669"/>
    <property type="project" value="UniProtKB-KW"/>
</dbReference>
<reference evidence="6" key="1">
    <citation type="thesis" date="2020" institute="ProQuest LLC" country="789 East Eisenhower Parkway, Ann Arbor, MI, USA">
        <title>Comparative Genomics and Chromosome Evolution.</title>
        <authorList>
            <person name="Mudd A.B."/>
        </authorList>
    </citation>
    <scope>NUCLEOTIDE SEQUENCE</scope>
    <source>
        <strain evidence="6">HN-11 Male</strain>
        <tissue evidence="6">Kidney and liver</tissue>
    </source>
</reference>
<keyword evidence="3" id="KW-1280">Immunoglobulin</keyword>
<dbReference type="Gene3D" id="2.60.40.10">
    <property type="entry name" value="Immunoglobulins"/>
    <property type="match status" value="1"/>
</dbReference>
<evidence type="ECO:0000256" key="1">
    <source>
        <dbReference type="ARBA" id="ARBA00022859"/>
    </source>
</evidence>
<dbReference type="InterPro" id="IPR013783">
    <property type="entry name" value="Ig-like_fold"/>
</dbReference>
<dbReference type="GO" id="GO:0002250">
    <property type="term" value="P:adaptive immune response"/>
    <property type="evidence" value="ECO:0007669"/>
    <property type="project" value="UniProtKB-KW"/>
</dbReference>
<dbReference type="SMART" id="SM00406">
    <property type="entry name" value="IGv"/>
    <property type="match status" value="1"/>
</dbReference>
<evidence type="ECO:0000256" key="2">
    <source>
        <dbReference type="ARBA" id="ARBA00023130"/>
    </source>
</evidence>
<comment type="caution">
    <text evidence="6">The sequence shown here is derived from an EMBL/GenBank/DDBJ whole genome shotgun (WGS) entry which is preliminary data.</text>
</comment>
<dbReference type="PANTHER" id="PTHR23266">
    <property type="entry name" value="IMMUNOGLOBULIN HEAVY CHAIN"/>
    <property type="match status" value="1"/>
</dbReference>
<name>A0A8J6BMT9_ELECQ</name>